<feature type="chain" id="PRO_5030730419" description="Cutinase family protein" evidence="5">
    <location>
        <begin position="39"/>
        <end position="673"/>
    </location>
</feature>
<dbReference type="SUPFAM" id="SSF53474">
    <property type="entry name" value="alpha/beta-Hydrolases"/>
    <property type="match status" value="1"/>
</dbReference>
<proteinExistence type="inferred from homology"/>
<sequence>MDDMDGQVRTSVARTGPAALAAALLAGLLTVTTAPASAAAALTEPGGCPDVRVVWAGGQARDAAVRELRRVPGQRVSVTAVAAPAPMLSLADLDDIRRQGLRHPHFEGWRGHARRALRTLDRSAETCPWTMLVLGGHSEGAVAAREAARRLSGSRHAAARRHLGALWLLGDPLEKQREVQGQQVLEGVLAGRGPEVPRWVRRAGMLASSCVGNDPVCGGVRGQVPTAEDLTDHDAYDPTSLVGQAGRMVIAEKATWPAISGRQVRVPLSPRGVRGVRAEAVRTLPRGLRISRGHLVGRAPHGRTAVRLRVWSKAVAPAVRRPVTVVLDARRQAAERGTVLVSRGVDARPANAPAWSAAVSDDARAVVYLSTATNLVRGDRSAERRVRPRAYAWDATTGRTELVSVDAGGSPVGASDVRVSGTGRFVLFRDPDTGITWLRDRVAGTSQAVPVAAPQDVVRPASLGRDGRTVTFADGGATRRWHADTGVVEDLGVTGFRAASPDGRFLALVDGATLRIWDTVLRTAVASGDFPASPDYCRSEVSSVSDDGRYVVEDRYCDRYRESRPLEVSGMRPLDQWSPQVSLAADASGWAWVGRDRTVRLQPVGGTDRRLLRAPRWLPTHVDADVDRFVDGDELASVSAAPGGRGVAFGAVGYDVVPGAYTDVEQVYLWTAG</sequence>
<comment type="caution">
    <text evidence="6">The sequence shown here is derived from an EMBL/GenBank/DDBJ whole genome shotgun (WGS) entry which is preliminary data.</text>
</comment>
<evidence type="ECO:0000313" key="6">
    <source>
        <dbReference type="EMBL" id="NYE35226.1"/>
    </source>
</evidence>
<dbReference type="PANTHER" id="PTHR33630:SF9">
    <property type="entry name" value="CUTINASE 4"/>
    <property type="match status" value="1"/>
</dbReference>
<keyword evidence="3" id="KW-0378">Hydrolase</keyword>
<dbReference type="PANTHER" id="PTHR33630">
    <property type="entry name" value="CUTINASE RV1984C-RELATED-RELATED"/>
    <property type="match status" value="1"/>
</dbReference>
<name>A0A7Y9GZJ9_9ACTN</name>
<dbReference type="InterPro" id="IPR029058">
    <property type="entry name" value="AB_hydrolase_fold"/>
</dbReference>
<dbReference type="Proteomes" id="UP000549911">
    <property type="component" value="Unassembled WGS sequence"/>
</dbReference>
<dbReference type="GO" id="GO:0052689">
    <property type="term" value="F:carboxylic ester hydrolase activity"/>
    <property type="evidence" value="ECO:0007669"/>
    <property type="project" value="UniProtKB-KW"/>
</dbReference>
<dbReference type="InterPro" id="IPR000675">
    <property type="entry name" value="Cutinase/axe"/>
</dbReference>
<evidence type="ECO:0000256" key="5">
    <source>
        <dbReference type="SAM" id="SignalP"/>
    </source>
</evidence>
<dbReference type="SMART" id="SM01110">
    <property type="entry name" value="Cutinase"/>
    <property type="match status" value="1"/>
</dbReference>
<dbReference type="AlphaFoldDB" id="A0A7Y9GZJ9"/>
<evidence type="ECO:0000313" key="7">
    <source>
        <dbReference type="Proteomes" id="UP000549911"/>
    </source>
</evidence>
<dbReference type="EMBL" id="JACCBW010000001">
    <property type="protein sequence ID" value="NYE35226.1"/>
    <property type="molecule type" value="Genomic_DNA"/>
</dbReference>
<protein>
    <recommendedName>
        <fullName evidence="8">Cutinase family protein</fullName>
    </recommendedName>
</protein>
<keyword evidence="4" id="KW-1015">Disulfide bond</keyword>
<evidence type="ECO:0000256" key="2">
    <source>
        <dbReference type="ARBA" id="ARBA00022487"/>
    </source>
</evidence>
<dbReference type="InterPro" id="IPR011044">
    <property type="entry name" value="Quino_amine_DH_bsu"/>
</dbReference>
<evidence type="ECO:0008006" key="8">
    <source>
        <dbReference type="Google" id="ProtNLM"/>
    </source>
</evidence>
<dbReference type="Pfam" id="PF01083">
    <property type="entry name" value="Cutinase"/>
    <property type="match status" value="1"/>
</dbReference>
<evidence type="ECO:0000256" key="1">
    <source>
        <dbReference type="ARBA" id="ARBA00007534"/>
    </source>
</evidence>
<dbReference type="SUPFAM" id="SSF50969">
    <property type="entry name" value="YVTN repeat-like/Quinoprotein amine dehydrogenase"/>
    <property type="match status" value="1"/>
</dbReference>
<dbReference type="Gene3D" id="3.40.50.1820">
    <property type="entry name" value="alpha/beta hydrolase"/>
    <property type="match status" value="1"/>
</dbReference>
<reference evidence="6 7" key="2">
    <citation type="submission" date="2020-08" db="EMBL/GenBank/DDBJ databases">
        <title>The Agave Microbiome: Exploring the role of microbial communities in plant adaptations to desert environments.</title>
        <authorList>
            <person name="Partida-Martinez L.P."/>
        </authorList>
    </citation>
    <scope>NUCLEOTIDE SEQUENCE [LARGE SCALE GENOMIC DNA]</scope>
    <source>
        <strain evidence="6 7">AT2.17</strain>
    </source>
</reference>
<organism evidence="6 7">
    <name type="scientific">Nocardioides cavernae</name>
    <dbReference type="NCBI Taxonomy" id="1921566"/>
    <lineage>
        <taxon>Bacteria</taxon>
        <taxon>Bacillati</taxon>
        <taxon>Actinomycetota</taxon>
        <taxon>Actinomycetes</taxon>
        <taxon>Propionibacteriales</taxon>
        <taxon>Nocardioidaceae</taxon>
        <taxon>Nocardioides</taxon>
    </lineage>
</organism>
<gene>
    <name evidence="6" type="ORF">F4692_000330</name>
</gene>
<reference evidence="6 7" key="1">
    <citation type="submission" date="2020-07" db="EMBL/GenBank/DDBJ databases">
        <authorList>
            <person name="Partida-Martinez L."/>
            <person name="Huntemann M."/>
            <person name="Clum A."/>
            <person name="Wang J."/>
            <person name="Palaniappan K."/>
            <person name="Ritter S."/>
            <person name="Chen I.-M."/>
            <person name="Stamatis D."/>
            <person name="Reddy T."/>
            <person name="O'Malley R."/>
            <person name="Daum C."/>
            <person name="Shapiro N."/>
            <person name="Ivanova N."/>
            <person name="Kyrpides N."/>
            <person name="Woyke T."/>
        </authorList>
    </citation>
    <scope>NUCLEOTIDE SEQUENCE [LARGE SCALE GENOMIC DNA]</scope>
    <source>
        <strain evidence="6 7">AT2.17</strain>
    </source>
</reference>
<evidence type="ECO:0000256" key="4">
    <source>
        <dbReference type="ARBA" id="ARBA00023157"/>
    </source>
</evidence>
<feature type="signal peptide" evidence="5">
    <location>
        <begin position="1"/>
        <end position="38"/>
    </location>
</feature>
<keyword evidence="7" id="KW-1185">Reference proteome</keyword>
<keyword evidence="5" id="KW-0732">Signal</keyword>
<comment type="similarity">
    <text evidence="1">Belongs to the cutinase family.</text>
</comment>
<accession>A0A7Y9GZJ9</accession>
<evidence type="ECO:0000256" key="3">
    <source>
        <dbReference type="ARBA" id="ARBA00022801"/>
    </source>
</evidence>
<keyword evidence="2" id="KW-0719">Serine esterase</keyword>